<dbReference type="GO" id="GO:0030983">
    <property type="term" value="F:mismatched DNA binding"/>
    <property type="evidence" value="ECO:0007669"/>
    <property type="project" value="InterPro"/>
</dbReference>
<evidence type="ECO:0000256" key="10">
    <source>
        <dbReference type="ARBA" id="ARBA00073549"/>
    </source>
</evidence>
<protein>
    <recommendedName>
        <fullName evidence="10">DNA mismatch repair protein MSH5</fullName>
    </recommendedName>
    <alternativeName>
        <fullName evidence="11">MutS protein homolog 5</fullName>
    </alternativeName>
</protein>
<accession>A0A2R6WVC5</accession>
<keyword evidence="15" id="KW-1185">Reference proteome</keyword>
<comment type="subcellular location">
    <subcellularLocation>
        <location evidence="2">Chromosome</location>
    </subcellularLocation>
    <subcellularLocation>
        <location evidence="1">Nucleus</location>
    </subcellularLocation>
</comment>
<dbReference type="Pfam" id="PF05192">
    <property type="entry name" value="MutS_III"/>
    <property type="match status" value="1"/>
</dbReference>
<dbReference type="GO" id="GO:0140664">
    <property type="term" value="F:ATP-dependent DNA damage sensor activity"/>
    <property type="evidence" value="ECO:0007669"/>
    <property type="project" value="InterPro"/>
</dbReference>
<keyword evidence="9" id="KW-0469">Meiosis</keyword>
<proteinExistence type="inferred from homology"/>
<evidence type="ECO:0000256" key="11">
    <source>
        <dbReference type="ARBA" id="ARBA00077470"/>
    </source>
</evidence>
<dbReference type="SMART" id="SM00534">
    <property type="entry name" value="MUTSac"/>
    <property type="match status" value="1"/>
</dbReference>
<dbReference type="OMA" id="CSVYFMP"/>
<keyword evidence="4" id="KW-0158">Chromosome</keyword>
<reference evidence="15" key="1">
    <citation type="journal article" date="2017" name="Cell">
        <title>Insights into land plant evolution garnered from the Marchantia polymorpha genome.</title>
        <authorList>
            <person name="Bowman J.L."/>
            <person name="Kohchi T."/>
            <person name="Yamato K.T."/>
            <person name="Jenkins J."/>
            <person name="Shu S."/>
            <person name="Ishizaki K."/>
            <person name="Yamaoka S."/>
            <person name="Nishihama R."/>
            <person name="Nakamura Y."/>
            <person name="Berger F."/>
            <person name="Adam C."/>
            <person name="Aki S.S."/>
            <person name="Althoff F."/>
            <person name="Araki T."/>
            <person name="Arteaga-Vazquez M.A."/>
            <person name="Balasubrmanian S."/>
            <person name="Barry K."/>
            <person name="Bauer D."/>
            <person name="Boehm C.R."/>
            <person name="Briginshaw L."/>
            <person name="Caballero-Perez J."/>
            <person name="Catarino B."/>
            <person name="Chen F."/>
            <person name="Chiyoda S."/>
            <person name="Chovatia M."/>
            <person name="Davies K.M."/>
            <person name="Delmans M."/>
            <person name="Demura T."/>
            <person name="Dierschke T."/>
            <person name="Dolan L."/>
            <person name="Dorantes-Acosta A.E."/>
            <person name="Eklund D.M."/>
            <person name="Florent S.N."/>
            <person name="Flores-Sandoval E."/>
            <person name="Fujiyama A."/>
            <person name="Fukuzawa H."/>
            <person name="Galik B."/>
            <person name="Grimanelli D."/>
            <person name="Grimwood J."/>
            <person name="Grossniklaus U."/>
            <person name="Hamada T."/>
            <person name="Haseloff J."/>
            <person name="Hetherington A.J."/>
            <person name="Higo A."/>
            <person name="Hirakawa Y."/>
            <person name="Hundley H.N."/>
            <person name="Ikeda Y."/>
            <person name="Inoue K."/>
            <person name="Inoue S.I."/>
            <person name="Ishida S."/>
            <person name="Jia Q."/>
            <person name="Kakita M."/>
            <person name="Kanazawa T."/>
            <person name="Kawai Y."/>
            <person name="Kawashima T."/>
            <person name="Kennedy M."/>
            <person name="Kinose K."/>
            <person name="Kinoshita T."/>
            <person name="Kohara Y."/>
            <person name="Koide E."/>
            <person name="Komatsu K."/>
            <person name="Kopischke S."/>
            <person name="Kubo M."/>
            <person name="Kyozuka J."/>
            <person name="Lagercrantz U."/>
            <person name="Lin S.S."/>
            <person name="Lindquist E."/>
            <person name="Lipzen A.M."/>
            <person name="Lu C.W."/>
            <person name="De Luna E."/>
            <person name="Martienssen R.A."/>
            <person name="Minamino N."/>
            <person name="Mizutani M."/>
            <person name="Mizutani M."/>
            <person name="Mochizuki N."/>
            <person name="Monte I."/>
            <person name="Mosher R."/>
            <person name="Nagasaki H."/>
            <person name="Nakagami H."/>
            <person name="Naramoto S."/>
            <person name="Nishitani K."/>
            <person name="Ohtani M."/>
            <person name="Okamoto T."/>
            <person name="Okumura M."/>
            <person name="Phillips J."/>
            <person name="Pollak B."/>
            <person name="Reinders A."/>
            <person name="Rovekamp M."/>
            <person name="Sano R."/>
            <person name="Sawa S."/>
            <person name="Schmid M.W."/>
            <person name="Shirakawa M."/>
            <person name="Solano R."/>
            <person name="Spunde A."/>
            <person name="Suetsugu N."/>
            <person name="Sugano S."/>
            <person name="Sugiyama A."/>
            <person name="Sun R."/>
            <person name="Suzuki Y."/>
            <person name="Takenaka M."/>
            <person name="Takezawa D."/>
            <person name="Tomogane H."/>
            <person name="Tsuzuki M."/>
            <person name="Ueda T."/>
            <person name="Umeda M."/>
            <person name="Ward J.M."/>
            <person name="Watanabe Y."/>
            <person name="Yazaki K."/>
            <person name="Yokoyama R."/>
            <person name="Yoshitake Y."/>
            <person name="Yotsui I."/>
            <person name="Zachgo S."/>
            <person name="Schmutz J."/>
        </authorList>
    </citation>
    <scope>NUCLEOTIDE SEQUENCE [LARGE SCALE GENOMIC DNA]</scope>
    <source>
        <strain evidence="15">Tak-1</strain>
    </source>
</reference>
<evidence type="ECO:0000256" key="7">
    <source>
        <dbReference type="ARBA" id="ARBA00023125"/>
    </source>
</evidence>
<evidence type="ECO:0000259" key="13">
    <source>
        <dbReference type="PROSITE" id="PS00486"/>
    </source>
</evidence>
<dbReference type="OrthoDB" id="29596at2759"/>
<dbReference type="PANTHER" id="PTHR11361">
    <property type="entry name" value="DNA MISMATCH REPAIR PROTEIN MUTS FAMILY MEMBER"/>
    <property type="match status" value="1"/>
</dbReference>
<dbReference type="InterPro" id="IPR036187">
    <property type="entry name" value="DNA_mismatch_repair_MutS_sf"/>
</dbReference>
<comment type="similarity">
    <text evidence="3">Belongs to the DNA mismatch repair MutS family.</text>
</comment>
<evidence type="ECO:0000256" key="3">
    <source>
        <dbReference type="ARBA" id="ARBA00006271"/>
    </source>
</evidence>
<dbReference type="SUPFAM" id="SSF48334">
    <property type="entry name" value="DNA repair protein MutS, domain III"/>
    <property type="match status" value="1"/>
</dbReference>
<dbReference type="AlphaFoldDB" id="A0A2R6WVC5"/>
<evidence type="ECO:0000256" key="12">
    <source>
        <dbReference type="SAM" id="Coils"/>
    </source>
</evidence>
<dbReference type="InterPro" id="IPR007696">
    <property type="entry name" value="DNA_mismatch_repair_MutS_core"/>
</dbReference>
<evidence type="ECO:0000256" key="4">
    <source>
        <dbReference type="ARBA" id="ARBA00022454"/>
    </source>
</evidence>
<sequence length="866" mass="97632">MKTWASFMSKTHTPVELKNIDSLSRNASTIQSRSCSNELEVGTKNANCDMKLERSGDDNSDDVSESDKIYMACIMQGRRVGVAYFNTSSSEMFVMDVCEEDWELPTIQLVKYQIQPTVIFTSTKMDDQFVKCLQEKFHDDIEAPQVKLVKSSMFSYHQAKHRLEYLQVRGVRSDLNQKERVHVLNSMINFGSEMQVRASGGLLAILQQEMLDNHGAIDGEYTQIKSILELSLKGFLHVDAITHDALQIFQIDKHASLMGIGKTKEGFSVFGMLNKCVTVMGRRLLRLWFLRPILDMNVINDRLDTIQILKAATDMTEALQDSLRHVKDIPRLIKKIFSSNSLQTTSGWYALVESVGALWQIRGIFEVETSQRHDHQIEFTQLHIVGKVFSAIGDDLAHVGHLITGVLDFDQSCGENLETIVAYGLCEELDKLKTLYKGLPDFLNKVTDLEMKNISEDISEYQVSTVYVPQVGYFLRLMGNLEESVAERFPYLELAFVAETAEGKECFYRTHRTLELDKVLGDLYHKILDMERAILRNLAANIEEYTQTLESAAKVAAEIDCVTALAIAARDYGYVRPDLREDDVLIIENGRHVLQEMTANRYVPNDTHITKEGRINIVTGPNYSGKSIYAKQVALITFLAHIGSFVPADKAIIGIQDRIFTRVASKETVGISQSSFMIDLNQISVMLRHSTSRSLCLIDEFGKGTLTSDGIGLLCATLLEFASRKSPPKVLACTHFSEIFDENNLPKSPQIIFYTMSVLDSSNNHEDRKFEDIVFLYRLVPGYKVPSYGIHCAQLAGVSEEILNRSRYVQKLLLSGKPIDRLNAPGVVSRDREYRDLAESLLALDCKTGNVTAFKEDILERRIGGS</sequence>
<keyword evidence="7" id="KW-0238">DNA-binding</keyword>
<dbReference type="InterPro" id="IPR027417">
    <property type="entry name" value="P-loop_NTPase"/>
</dbReference>
<keyword evidence="6" id="KW-0067">ATP-binding</keyword>
<keyword evidence="8" id="KW-0539">Nucleus</keyword>
<dbReference type="Gene3D" id="1.10.1420.10">
    <property type="match status" value="1"/>
</dbReference>
<dbReference type="GO" id="GO:0005634">
    <property type="term" value="C:nucleus"/>
    <property type="evidence" value="ECO:0000318"/>
    <property type="project" value="GO_Central"/>
</dbReference>
<name>A0A2R6WVC5_MARPO</name>
<keyword evidence="12" id="KW-0175">Coiled coil</keyword>
<organism evidence="14 15">
    <name type="scientific">Marchantia polymorpha</name>
    <name type="common">Common liverwort</name>
    <name type="synonym">Marchantia aquatica</name>
    <dbReference type="NCBI Taxonomy" id="3197"/>
    <lineage>
        <taxon>Eukaryota</taxon>
        <taxon>Viridiplantae</taxon>
        <taxon>Streptophyta</taxon>
        <taxon>Embryophyta</taxon>
        <taxon>Marchantiophyta</taxon>
        <taxon>Marchantiopsida</taxon>
        <taxon>Marchantiidae</taxon>
        <taxon>Marchantiales</taxon>
        <taxon>Marchantiaceae</taxon>
        <taxon>Marchantia</taxon>
    </lineage>
</organism>
<evidence type="ECO:0000256" key="8">
    <source>
        <dbReference type="ARBA" id="ARBA00023242"/>
    </source>
</evidence>
<dbReference type="GO" id="GO:0051026">
    <property type="term" value="P:chiasma assembly"/>
    <property type="evidence" value="ECO:0000318"/>
    <property type="project" value="GO_Central"/>
</dbReference>
<evidence type="ECO:0000313" key="14">
    <source>
        <dbReference type="EMBL" id="PTQ37803.1"/>
    </source>
</evidence>
<dbReference type="EMBL" id="KZ772727">
    <property type="protein sequence ID" value="PTQ37803.1"/>
    <property type="molecule type" value="Genomic_DNA"/>
</dbReference>
<dbReference type="InterPro" id="IPR011184">
    <property type="entry name" value="DNA_mismatch_repair_Msh2"/>
</dbReference>
<dbReference type="PANTHER" id="PTHR11361:SF20">
    <property type="entry name" value="MUTS PROTEIN HOMOLOG 5"/>
    <property type="match status" value="1"/>
</dbReference>
<dbReference type="InterPro" id="IPR000432">
    <property type="entry name" value="DNA_mismatch_repair_MutS_C"/>
</dbReference>
<feature type="coiled-coil region" evidence="12">
    <location>
        <begin position="528"/>
        <end position="555"/>
    </location>
</feature>
<evidence type="ECO:0000256" key="6">
    <source>
        <dbReference type="ARBA" id="ARBA00022840"/>
    </source>
</evidence>
<dbReference type="Gramene" id="Mp2g19840.1">
    <property type="protein sequence ID" value="Mp2g19840.1.cds"/>
    <property type="gene ID" value="Mp2g19840"/>
</dbReference>
<dbReference type="PROSITE" id="PS00486">
    <property type="entry name" value="DNA_MISMATCH_REPAIR_2"/>
    <property type="match status" value="1"/>
</dbReference>
<dbReference type="PIRSF" id="PIRSF005813">
    <property type="entry name" value="MSH2"/>
    <property type="match status" value="1"/>
</dbReference>
<dbReference type="CDD" id="cd03281">
    <property type="entry name" value="ABC_MSH5_euk"/>
    <property type="match status" value="1"/>
</dbReference>
<dbReference type="Pfam" id="PF00488">
    <property type="entry name" value="MutS_V"/>
    <property type="match status" value="1"/>
</dbReference>
<evidence type="ECO:0000256" key="9">
    <source>
        <dbReference type="ARBA" id="ARBA00023254"/>
    </source>
</evidence>
<dbReference type="FunFam" id="3.40.50.300:FF:001067">
    <property type="entry name" value="DNA mismatch repair protein MSH5"/>
    <property type="match status" value="1"/>
</dbReference>
<evidence type="ECO:0000256" key="2">
    <source>
        <dbReference type="ARBA" id="ARBA00004286"/>
    </source>
</evidence>
<dbReference type="Gene3D" id="3.40.50.300">
    <property type="entry name" value="P-loop containing nucleotide triphosphate hydrolases"/>
    <property type="match status" value="1"/>
</dbReference>
<keyword evidence="5" id="KW-0547">Nucleotide-binding</keyword>
<dbReference type="InterPro" id="IPR045076">
    <property type="entry name" value="MutS"/>
</dbReference>
<evidence type="ECO:0000256" key="5">
    <source>
        <dbReference type="ARBA" id="ARBA00022741"/>
    </source>
</evidence>
<dbReference type="SMART" id="SM00533">
    <property type="entry name" value="MUTSd"/>
    <property type="match status" value="1"/>
</dbReference>
<gene>
    <name evidence="14" type="ORF">MARPO_0055s0066</name>
</gene>
<dbReference type="GO" id="GO:0003690">
    <property type="term" value="F:double-stranded DNA binding"/>
    <property type="evidence" value="ECO:0000318"/>
    <property type="project" value="GO_Central"/>
</dbReference>
<feature type="domain" description="DNA mismatch repair proteins mutS family" evidence="13">
    <location>
        <begin position="694"/>
        <end position="710"/>
    </location>
</feature>
<dbReference type="GO" id="GO:0006298">
    <property type="term" value="P:mismatch repair"/>
    <property type="evidence" value="ECO:0007669"/>
    <property type="project" value="InterPro"/>
</dbReference>
<evidence type="ECO:0000256" key="1">
    <source>
        <dbReference type="ARBA" id="ARBA00004123"/>
    </source>
</evidence>
<dbReference type="GO" id="GO:0005524">
    <property type="term" value="F:ATP binding"/>
    <property type="evidence" value="ECO:0007669"/>
    <property type="project" value="UniProtKB-KW"/>
</dbReference>
<evidence type="ECO:0000313" key="15">
    <source>
        <dbReference type="Proteomes" id="UP000244005"/>
    </source>
</evidence>
<dbReference type="Proteomes" id="UP000244005">
    <property type="component" value="Unassembled WGS sequence"/>
</dbReference>
<dbReference type="GO" id="GO:0005694">
    <property type="term" value="C:chromosome"/>
    <property type="evidence" value="ECO:0007669"/>
    <property type="project" value="UniProtKB-SubCell"/>
</dbReference>
<dbReference type="SUPFAM" id="SSF52540">
    <property type="entry name" value="P-loop containing nucleoside triphosphate hydrolases"/>
    <property type="match status" value="1"/>
</dbReference>